<accession>Q8Z605</accession>
<evidence type="ECO:0000313" key="1">
    <source>
        <dbReference type="EMBL" id="CAD05599.1"/>
    </source>
</evidence>
<gene>
    <name evidence="1" type="ordered locus">STY2055</name>
</gene>
<name>Q8Z605_SALTI</name>
<dbReference type="RefSeq" id="WP_000955174.1">
    <property type="nucleotide sequence ID" value="NZ_CP029959.1"/>
</dbReference>
<dbReference type="Proteomes" id="UP000000541">
    <property type="component" value="Chromosome"/>
</dbReference>
<dbReference type="KEGG" id="sty:STY2055"/>
<evidence type="ECO:0000313" key="2">
    <source>
        <dbReference type="Proteomes" id="UP000000541"/>
    </source>
</evidence>
<sequence>MLTGAFLYLPLVFMPEADSLKHPQQFYLTLLFPQTVFILNVNFTNIA</sequence>
<dbReference type="AlphaFoldDB" id="Q8Z605"/>
<proteinExistence type="predicted"/>
<organism evidence="1 2">
    <name type="scientific">Salmonella typhi</name>
    <dbReference type="NCBI Taxonomy" id="90370"/>
    <lineage>
        <taxon>Bacteria</taxon>
        <taxon>Pseudomonadati</taxon>
        <taxon>Pseudomonadota</taxon>
        <taxon>Gammaproteobacteria</taxon>
        <taxon>Enterobacterales</taxon>
        <taxon>Enterobacteriaceae</taxon>
        <taxon>Salmonella</taxon>
    </lineage>
</organism>
<dbReference type="HOGENOM" id="CLU_217658_0_0_6"/>
<reference evidence="1 2" key="1">
    <citation type="journal article" date="2001" name="Nature">
        <title>Complete genome sequence of a multiple drug resistant Salmonella enterica serovar Typhi CT18.</title>
        <authorList>
            <person name="Parkhill J."/>
            <person name="Dougan G."/>
            <person name="James K.D."/>
            <person name="Thomson N.R."/>
            <person name="Pickard D."/>
            <person name="Wain J."/>
            <person name="Churcher C."/>
            <person name="Mungall K.L."/>
            <person name="Bentley S.D."/>
            <person name="Holden M.T.G."/>
            <person name="Sebaihia M."/>
            <person name="Baker S."/>
            <person name="Basham D."/>
            <person name="Brooks K."/>
            <person name="Chillingworth T."/>
            <person name="Connerton P."/>
            <person name="Cronin A."/>
            <person name="Davis P."/>
            <person name="Davies R.M."/>
            <person name="Dowd L."/>
            <person name="White N."/>
            <person name="Farrar J."/>
            <person name="Feltwell T."/>
            <person name="Hamlin N."/>
            <person name="Haque A."/>
            <person name="Hien T.T."/>
            <person name="Holroyd S."/>
            <person name="Jagels K."/>
            <person name="Krogh A."/>
            <person name="Larsen T.S."/>
            <person name="Leather S."/>
            <person name="Moule S."/>
            <person name="O'Gaora P."/>
            <person name="Parry C."/>
            <person name="Quail M."/>
            <person name="Rutherford K."/>
            <person name="Simmonds M."/>
            <person name="Skelton J."/>
            <person name="Stevens K."/>
            <person name="Whitehead S."/>
            <person name="Barrell B.G."/>
        </authorList>
    </citation>
    <scope>NUCLEOTIDE SEQUENCE [LARGE SCALE GENOMIC DNA]</scope>
    <source>
        <strain evidence="1 2">CT18</strain>
    </source>
</reference>
<protein>
    <submittedName>
        <fullName evidence="1">Uncharacterized protein</fullName>
    </submittedName>
</protein>
<dbReference type="EMBL" id="AL513382">
    <property type="protein sequence ID" value="CAD05599.1"/>
    <property type="molecule type" value="Genomic_DNA"/>
</dbReference>